<dbReference type="EMBL" id="FWYD01000011">
    <property type="protein sequence ID" value="SMC93371.1"/>
    <property type="molecule type" value="Genomic_DNA"/>
</dbReference>
<evidence type="ECO:0000313" key="1">
    <source>
        <dbReference type="EMBL" id="SMC93371.1"/>
    </source>
</evidence>
<dbReference type="Proteomes" id="UP000192330">
    <property type="component" value="Unassembled WGS sequence"/>
</dbReference>
<dbReference type="RefSeq" id="WP_179141494.1">
    <property type="nucleotide sequence ID" value="NZ_FWYD01000011.1"/>
</dbReference>
<organism evidence="1 2">
    <name type="scientific">Primorskyibacter flagellatus</name>
    <dbReference type="NCBI Taxonomy" id="1387277"/>
    <lineage>
        <taxon>Bacteria</taxon>
        <taxon>Pseudomonadati</taxon>
        <taxon>Pseudomonadota</taxon>
        <taxon>Alphaproteobacteria</taxon>
        <taxon>Rhodobacterales</taxon>
        <taxon>Roseobacteraceae</taxon>
        <taxon>Primorskyibacter</taxon>
    </lineage>
</organism>
<protein>
    <submittedName>
        <fullName evidence="1">Uncharacterized protein</fullName>
    </submittedName>
</protein>
<gene>
    <name evidence="1" type="ORF">SAMN06295998_11193</name>
</gene>
<name>A0A1W2D7J1_9RHOB</name>
<evidence type="ECO:0000313" key="2">
    <source>
        <dbReference type="Proteomes" id="UP000192330"/>
    </source>
</evidence>
<proteinExistence type="predicted"/>
<dbReference type="AlphaFoldDB" id="A0A1W2D7J1"/>
<sequence length="46" mass="5291">MDDEPFEMGPLQHPPHEHDARIGKLRDRHGEVLFIDARKMGALVVE</sequence>
<reference evidence="1 2" key="1">
    <citation type="submission" date="2017-04" db="EMBL/GenBank/DDBJ databases">
        <authorList>
            <person name="Afonso C.L."/>
            <person name="Miller P.J."/>
            <person name="Scott M.A."/>
            <person name="Spackman E."/>
            <person name="Goraichik I."/>
            <person name="Dimitrov K.M."/>
            <person name="Suarez D.L."/>
            <person name="Swayne D.E."/>
        </authorList>
    </citation>
    <scope>NUCLEOTIDE SEQUENCE [LARGE SCALE GENOMIC DNA]</scope>
    <source>
        <strain evidence="1 2">CGMCC 1.12644</strain>
    </source>
</reference>
<accession>A0A1W2D7J1</accession>
<keyword evidence="2" id="KW-1185">Reference proteome</keyword>